<gene>
    <name evidence="1" type="ORF">GM655_02680</name>
</gene>
<dbReference type="Proteomes" id="UP000735592">
    <property type="component" value="Unassembled WGS sequence"/>
</dbReference>
<reference evidence="1 2" key="1">
    <citation type="submission" date="2019-11" db="EMBL/GenBank/DDBJ databases">
        <title>Type strains purchased from KCTC, JCM and DSMZ.</title>
        <authorList>
            <person name="Lu H."/>
        </authorList>
    </citation>
    <scope>NUCLEOTIDE SEQUENCE [LARGE SCALE GENOMIC DNA]</scope>
    <source>
        <strain evidence="1 2">DSM 103461</strain>
    </source>
</reference>
<dbReference type="EMBL" id="WNKW01000001">
    <property type="protein sequence ID" value="MTW31726.1"/>
    <property type="molecule type" value="Genomic_DNA"/>
</dbReference>
<proteinExistence type="predicted"/>
<accession>A0ABW9SIW5</accession>
<name>A0ABW9SIW5_9BURK</name>
<protein>
    <submittedName>
        <fullName evidence="1">Uncharacterized protein</fullName>
    </submittedName>
</protein>
<comment type="caution">
    <text evidence="1">The sequence shown here is derived from an EMBL/GenBank/DDBJ whole genome shotgun (WGS) entry which is preliminary data.</text>
</comment>
<dbReference type="RefSeq" id="WP_155433072.1">
    <property type="nucleotide sequence ID" value="NZ_JBHLXK010000001.1"/>
</dbReference>
<keyword evidence="2" id="KW-1185">Reference proteome</keyword>
<sequence length="204" mass="23041">MSVLDPQTKLLAAIAYGEASPANLKDELTGIAHTVMNRCRIWGNKTVEQLIAADPNYTYVVQGKSKRFNNFMEICEIKQLTKDSGKLLAWESAQEVLANSISDPSHGAFWWDGVDFSTNFSRHPKVIDGFKFGSPDHNIFGVKEQLRKTKIYWIIKNKNTGKEVTSKVRGEYTCVWLSTAAIGKTIFWKHSPEYLAATGCKEYR</sequence>
<evidence type="ECO:0000313" key="2">
    <source>
        <dbReference type="Proteomes" id="UP000735592"/>
    </source>
</evidence>
<evidence type="ECO:0000313" key="1">
    <source>
        <dbReference type="EMBL" id="MTW31726.1"/>
    </source>
</evidence>
<organism evidence="1 2">
    <name type="scientific">Pseudoduganella danionis</name>
    <dbReference type="NCBI Taxonomy" id="1890295"/>
    <lineage>
        <taxon>Bacteria</taxon>
        <taxon>Pseudomonadati</taxon>
        <taxon>Pseudomonadota</taxon>
        <taxon>Betaproteobacteria</taxon>
        <taxon>Burkholderiales</taxon>
        <taxon>Oxalobacteraceae</taxon>
        <taxon>Telluria group</taxon>
        <taxon>Pseudoduganella</taxon>
    </lineage>
</organism>